<dbReference type="Proteomes" id="UP000253606">
    <property type="component" value="Chromosome"/>
</dbReference>
<name>A0A2Z5G9P2_9BACT</name>
<dbReference type="Pfam" id="PF03729">
    <property type="entry name" value="DUF308"/>
    <property type="match status" value="1"/>
</dbReference>
<dbReference type="RefSeq" id="WP_114210462.1">
    <property type="nucleotide sequence ID" value="NZ_CP030840.1"/>
</dbReference>
<feature type="transmembrane region" description="Helical" evidence="1">
    <location>
        <begin position="151"/>
        <end position="173"/>
    </location>
</feature>
<dbReference type="InterPro" id="IPR005325">
    <property type="entry name" value="DUF308_memb"/>
</dbReference>
<reference evidence="2 3" key="1">
    <citation type="journal article" date="2018" name="Front. Microbiol.">
        <title>Hydrolytic Capabilities as a Key to Environmental Success: Chitinolytic and Cellulolytic Acidobacteria From Acidic Sub-arctic Soils and Boreal Peatlands.</title>
        <authorList>
            <person name="Belova S.E."/>
            <person name="Ravin N.V."/>
            <person name="Pankratov T.A."/>
            <person name="Rakitin A.L."/>
            <person name="Ivanova A.A."/>
            <person name="Beletsky A.V."/>
            <person name="Mardanov A.V."/>
            <person name="Sinninghe Damste J.S."/>
            <person name="Dedysh S.N."/>
        </authorList>
    </citation>
    <scope>NUCLEOTIDE SEQUENCE [LARGE SCALE GENOMIC DNA]</scope>
    <source>
        <strain evidence="2 3">SBC82</strain>
    </source>
</reference>
<keyword evidence="3" id="KW-1185">Reference proteome</keyword>
<dbReference type="OrthoDB" id="9815400at2"/>
<sequence length="183" mass="19437">MNDTALSQPLKTASGWGIAFAILIIIAGILAISLPLASGIGITIVVGWLLVFSGIFHIADAFHAKGAGSFFWRLLVGIVFIIGGLDLAFVPLRGLFTLTFVLAIILLVQGVIGIVSFFRHRGMTGAPWILINGLITLFLGLLIWWDGPGAAVWVIGTLVGVNLIFSGISRLMIWGAVRKSLTA</sequence>
<feature type="transmembrane region" description="Helical" evidence="1">
    <location>
        <begin position="95"/>
        <end position="118"/>
    </location>
</feature>
<dbReference type="EMBL" id="CP030840">
    <property type="protein sequence ID" value="AXC15871.1"/>
    <property type="molecule type" value="Genomic_DNA"/>
</dbReference>
<proteinExistence type="predicted"/>
<keyword evidence="1" id="KW-0472">Membrane</keyword>
<feature type="transmembrane region" description="Helical" evidence="1">
    <location>
        <begin position="12"/>
        <end position="34"/>
    </location>
</feature>
<accession>A0A2Z5G9P2</accession>
<feature type="transmembrane region" description="Helical" evidence="1">
    <location>
        <begin position="125"/>
        <end position="145"/>
    </location>
</feature>
<dbReference type="PANTHER" id="PTHR34989">
    <property type="entry name" value="PROTEIN HDED"/>
    <property type="match status" value="1"/>
</dbReference>
<dbReference type="KEGG" id="abas:ACPOL_6659"/>
<keyword evidence="1" id="KW-1133">Transmembrane helix</keyword>
<dbReference type="PANTHER" id="PTHR34989:SF1">
    <property type="entry name" value="PROTEIN HDED"/>
    <property type="match status" value="1"/>
</dbReference>
<dbReference type="GO" id="GO:0005886">
    <property type="term" value="C:plasma membrane"/>
    <property type="evidence" value="ECO:0007669"/>
    <property type="project" value="TreeGrafter"/>
</dbReference>
<dbReference type="InterPro" id="IPR052712">
    <property type="entry name" value="Acid_resist_chaperone_HdeD"/>
</dbReference>
<dbReference type="AlphaFoldDB" id="A0A2Z5G9P2"/>
<evidence type="ECO:0000256" key="1">
    <source>
        <dbReference type="SAM" id="Phobius"/>
    </source>
</evidence>
<evidence type="ECO:0000313" key="2">
    <source>
        <dbReference type="EMBL" id="AXC15871.1"/>
    </source>
</evidence>
<organism evidence="2 3">
    <name type="scientific">Acidisarcina polymorpha</name>
    <dbReference type="NCBI Taxonomy" id="2211140"/>
    <lineage>
        <taxon>Bacteria</taxon>
        <taxon>Pseudomonadati</taxon>
        <taxon>Acidobacteriota</taxon>
        <taxon>Terriglobia</taxon>
        <taxon>Terriglobales</taxon>
        <taxon>Acidobacteriaceae</taxon>
        <taxon>Acidisarcina</taxon>
    </lineage>
</organism>
<evidence type="ECO:0008006" key="4">
    <source>
        <dbReference type="Google" id="ProtNLM"/>
    </source>
</evidence>
<feature type="transmembrane region" description="Helical" evidence="1">
    <location>
        <begin position="40"/>
        <end position="58"/>
    </location>
</feature>
<feature type="transmembrane region" description="Helical" evidence="1">
    <location>
        <begin position="70"/>
        <end position="89"/>
    </location>
</feature>
<protein>
    <recommendedName>
        <fullName evidence="4">HdeD family acid-resistance protein</fullName>
    </recommendedName>
</protein>
<evidence type="ECO:0000313" key="3">
    <source>
        <dbReference type="Proteomes" id="UP000253606"/>
    </source>
</evidence>
<gene>
    <name evidence="2" type="ORF">ACPOL_6659</name>
</gene>
<keyword evidence="1" id="KW-0812">Transmembrane</keyword>